<dbReference type="OrthoDB" id="6434789at2759"/>
<name>A0A4Y2KF18_ARAVE</name>
<reference evidence="1 2" key="1">
    <citation type="journal article" date="2019" name="Sci. Rep.">
        <title>Orb-weaving spider Araneus ventricosus genome elucidates the spidroin gene catalogue.</title>
        <authorList>
            <person name="Kono N."/>
            <person name="Nakamura H."/>
            <person name="Ohtoshi R."/>
            <person name="Moran D.A.P."/>
            <person name="Shinohara A."/>
            <person name="Yoshida Y."/>
            <person name="Fujiwara M."/>
            <person name="Mori M."/>
            <person name="Tomita M."/>
            <person name="Arakawa K."/>
        </authorList>
    </citation>
    <scope>NUCLEOTIDE SEQUENCE [LARGE SCALE GENOMIC DNA]</scope>
</reference>
<dbReference type="AlphaFoldDB" id="A0A4Y2KF18"/>
<organism evidence="1 2">
    <name type="scientific">Araneus ventricosus</name>
    <name type="common">Orbweaver spider</name>
    <name type="synonym">Epeira ventricosa</name>
    <dbReference type="NCBI Taxonomy" id="182803"/>
    <lineage>
        <taxon>Eukaryota</taxon>
        <taxon>Metazoa</taxon>
        <taxon>Ecdysozoa</taxon>
        <taxon>Arthropoda</taxon>
        <taxon>Chelicerata</taxon>
        <taxon>Arachnida</taxon>
        <taxon>Araneae</taxon>
        <taxon>Araneomorphae</taxon>
        <taxon>Entelegynae</taxon>
        <taxon>Araneoidea</taxon>
        <taxon>Araneidae</taxon>
        <taxon>Araneus</taxon>
    </lineage>
</organism>
<accession>A0A4Y2KF18</accession>
<gene>
    <name evidence="1" type="ORF">AVEN_242514_1</name>
</gene>
<dbReference type="EMBL" id="BGPR01272151">
    <property type="protein sequence ID" value="GBN01324.1"/>
    <property type="molecule type" value="Genomic_DNA"/>
</dbReference>
<proteinExistence type="predicted"/>
<protein>
    <submittedName>
        <fullName evidence="1">Uncharacterized protein</fullName>
    </submittedName>
</protein>
<keyword evidence="2" id="KW-1185">Reference proteome</keyword>
<evidence type="ECO:0000313" key="1">
    <source>
        <dbReference type="EMBL" id="GBN01324.1"/>
    </source>
</evidence>
<dbReference type="Proteomes" id="UP000499080">
    <property type="component" value="Unassembled WGS sequence"/>
</dbReference>
<sequence length="77" mass="9009">MHDDQRIADEDKMQYLLQSMQPSSKGEHLVLSFPATTDNKNKAIEQLIVRFEREDLLVQIYVRDLLNLTKKYATTGR</sequence>
<feature type="non-terminal residue" evidence="1">
    <location>
        <position position="77"/>
    </location>
</feature>
<evidence type="ECO:0000313" key="2">
    <source>
        <dbReference type="Proteomes" id="UP000499080"/>
    </source>
</evidence>
<comment type="caution">
    <text evidence="1">The sequence shown here is derived from an EMBL/GenBank/DDBJ whole genome shotgun (WGS) entry which is preliminary data.</text>
</comment>